<reference evidence="2 3" key="1">
    <citation type="submission" date="2015-01" db="EMBL/GenBank/DDBJ databases">
        <title>Draft genome of the acidophilic iron oxidizer Acidithrix ferrooxidans strain Py-F3.</title>
        <authorList>
            <person name="Poehlein A."/>
            <person name="Eisen S."/>
            <person name="Schloemann M."/>
            <person name="Johnson B.D."/>
            <person name="Daniel R."/>
            <person name="Muehling M."/>
        </authorList>
    </citation>
    <scope>NUCLEOTIDE SEQUENCE [LARGE SCALE GENOMIC DNA]</scope>
    <source>
        <strain evidence="2 3">Py-F3</strain>
    </source>
</reference>
<evidence type="ECO:0000313" key="2">
    <source>
        <dbReference type="EMBL" id="KJF16519.1"/>
    </source>
</evidence>
<keyword evidence="3" id="KW-1185">Reference proteome</keyword>
<comment type="caution">
    <text evidence="2">The sequence shown here is derived from an EMBL/GenBank/DDBJ whole genome shotgun (WGS) entry which is preliminary data.</text>
</comment>
<dbReference type="EMBL" id="JXYS01000080">
    <property type="protein sequence ID" value="KJF16519.1"/>
    <property type="molecule type" value="Genomic_DNA"/>
</dbReference>
<dbReference type="RefSeq" id="WP_052606284.1">
    <property type="nucleotide sequence ID" value="NZ_JXYS01000080.1"/>
</dbReference>
<gene>
    <name evidence="2" type="ORF">AXFE_25810</name>
</gene>
<protein>
    <recommendedName>
        <fullName evidence="1">RsiG-like domain-containing protein</fullName>
    </recommendedName>
</protein>
<dbReference type="InterPro" id="IPR055209">
    <property type="entry name" value="RsiG-like_dom"/>
</dbReference>
<dbReference type="Proteomes" id="UP000032360">
    <property type="component" value="Unassembled WGS sequence"/>
</dbReference>
<dbReference type="Pfam" id="PF22802">
    <property type="entry name" value="RsiG"/>
    <property type="match status" value="1"/>
</dbReference>
<dbReference type="AlphaFoldDB" id="A0A0D8HF71"/>
<accession>A0A0D8HF71</accession>
<name>A0A0D8HF71_9ACTN</name>
<proteinExistence type="predicted"/>
<evidence type="ECO:0000259" key="1">
    <source>
        <dbReference type="Pfam" id="PF22802"/>
    </source>
</evidence>
<dbReference type="OrthoDB" id="5182641at2"/>
<feature type="domain" description="RsiG-like" evidence="1">
    <location>
        <begin position="18"/>
        <end position="79"/>
    </location>
</feature>
<evidence type="ECO:0000313" key="3">
    <source>
        <dbReference type="Proteomes" id="UP000032360"/>
    </source>
</evidence>
<organism evidence="2 3">
    <name type="scientific">Acidithrix ferrooxidans</name>
    <dbReference type="NCBI Taxonomy" id="1280514"/>
    <lineage>
        <taxon>Bacteria</taxon>
        <taxon>Bacillati</taxon>
        <taxon>Actinomycetota</taxon>
        <taxon>Acidimicrobiia</taxon>
        <taxon>Acidimicrobiales</taxon>
        <taxon>Acidimicrobiaceae</taxon>
        <taxon>Acidithrix</taxon>
    </lineage>
</organism>
<sequence length="193" mass="21491">MQRLESDIERILNLKFYTDLDSVSTEELRLRKKDAEAIEAMVSYARRITQGRMEIFEYDPTTLAAEGSSADAGAVDRLGDVITPNSGGRQISYGRFVDVSISQGQIDEVEAQLLELIAAARTQVSTTLEKPTPDSVIEFSSLNQVETKLSEWRKQLFMSIDAIHAELVVRYRDDGSIIDSLLNKVIQGETSGD</sequence>
<dbReference type="STRING" id="1280514.AXFE_25810"/>